<dbReference type="EMBL" id="CP102845">
    <property type="protein sequence ID" value="UVF20426.1"/>
    <property type="molecule type" value="Genomic_DNA"/>
</dbReference>
<dbReference type="Proteomes" id="UP001017257">
    <property type="component" value="Chromosome"/>
</dbReference>
<name>A0ABY5RT42_9HYPH</name>
<accession>A0ABY5RT42</accession>
<feature type="region of interest" description="Disordered" evidence="1">
    <location>
        <begin position="36"/>
        <end position="75"/>
    </location>
</feature>
<sequence length="262" mass="27338">MNKPVFENVIGDRIDVGNVLDDTLAGGAAAYMAAPDMAPPLDDHPSRAPGLALPQDEKDGRRSMEAPATLKEDDKAAHAIERLTPLVKSEPVLEDRFSSDRLSNEAVQRNSSALANAINHQEHGAGGTAAKAAETSHAKGKAATLSDQPSFLASDKSADSAGPVMTFSSIYLQGKDDPNDPDSIDLRGIAFSVRADLLAGNDTIWAGGAGDASIDGGAGNDMIYGRFFSNIDDGQYGDNYSGGTGIDTVDFSLWGSEKTPVA</sequence>
<dbReference type="Gene3D" id="2.150.10.10">
    <property type="entry name" value="Serralysin-like metalloprotease, C-terminal"/>
    <property type="match status" value="1"/>
</dbReference>
<evidence type="ECO:0000313" key="3">
    <source>
        <dbReference type="Proteomes" id="UP001017257"/>
    </source>
</evidence>
<keyword evidence="3" id="KW-1185">Reference proteome</keyword>
<feature type="compositionally biased region" description="Basic and acidic residues" evidence="1">
    <location>
        <begin position="55"/>
        <end position="75"/>
    </location>
</feature>
<evidence type="ECO:0008006" key="4">
    <source>
        <dbReference type="Google" id="ProtNLM"/>
    </source>
</evidence>
<evidence type="ECO:0000313" key="2">
    <source>
        <dbReference type="EMBL" id="UVF20426.1"/>
    </source>
</evidence>
<reference evidence="2" key="1">
    <citation type="submission" date="2022-08" db="EMBL/GenBank/DDBJ databases">
        <title>Microvirga terrae sp. nov., isolated from soil.</title>
        <authorList>
            <person name="Kim K.H."/>
            <person name="Seo Y.L."/>
            <person name="Kim J.M."/>
            <person name="Lee J.K."/>
            <person name="Han D.M."/>
            <person name="Jeon C.O."/>
        </authorList>
    </citation>
    <scope>NUCLEOTIDE SEQUENCE</scope>
    <source>
        <strain evidence="2">R24</strain>
    </source>
</reference>
<proteinExistence type="predicted"/>
<organism evidence="2 3">
    <name type="scientific">Microvirga terrae</name>
    <dbReference type="NCBI Taxonomy" id="2740529"/>
    <lineage>
        <taxon>Bacteria</taxon>
        <taxon>Pseudomonadati</taxon>
        <taxon>Pseudomonadota</taxon>
        <taxon>Alphaproteobacteria</taxon>
        <taxon>Hyphomicrobiales</taxon>
        <taxon>Methylobacteriaceae</taxon>
        <taxon>Microvirga</taxon>
    </lineage>
</organism>
<protein>
    <recommendedName>
        <fullName evidence="4">Calcium-binding protein</fullName>
    </recommendedName>
</protein>
<gene>
    <name evidence="2" type="ORF">HPT29_004555</name>
</gene>
<feature type="region of interest" description="Disordered" evidence="1">
    <location>
        <begin position="122"/>
        <end position="144"/>
    </location>
</feature>
<dbReference type="RefSeq" id="WP_173947867.1">
    <property type="nucleotide sequence ID" value="NZ_CP102845.1"/>
</dbReference>
<evidence type="ECO:0000256" key="1">
    <source>
        <dbReference type="SAM" id="MobiDB-lite"/>
    </source>
</evidence>
<dbReference type="SUPFAM" id="SSF51120">
    <property type="entry name" value="beta-Roll"/>
    <property type="match status" value="1"/>
</dbReference>
<dbReference type="InterPro" id="IPR011049">
    <property type="entry name" value="Serralysin-like_metalloprot_C"/>
</dbReference>